<feature type="compositionally biased region" description="Basic and acidic residues" evidence="8">
    <location>
        <begin position="629"/>
        <end position="641"/>
    </location>
</feature>
<feature type="domain" description="RWP-RK" evidence="9">
    <location>
        <begin position="660"/>
        <end position="745"/>
    </location>
</feature>
<gene>
    <name evidence="10" type="ORF">QYE76_045576</name>
</gene>
<feature type="compositionally biased region" description="Basic and acidic residues" evidence="8">
    <location>
        <begin position="420"/>
        <end position="434"/>
    </location>
</feature>
<dbReference type="InterPro" id="IPR044607">
    <property type="entry name" value="RKD-like"/>
</dbReference>
<dbReference type="PANTHER" id="PTHR46373">
    <property type="entry name" value="PROTEIN RKD4"/>
    <property type="match status" value="1"/>
</dbReference>
<evidence type="ECO:0000259" key="9">
    <source>
        <dbReference type="PROSITE" id="PS51519"/>
    </source>
</evidence>
<feature type="domain" description="RWP-RK" evidence="9">
    <location>
        <begin position="341"/>
        <end position="426"/>
    </location>
</feature>
<dbReference type="InterPro" id="IPR003035">
    <property type="entry name" value="RWP-RK_dom"/>
</dbReference>
<name>A0AAD8TN92_LOLMU</name>
<proteinExistence type="predicted"/>
<evidence type="ECO:0000256" key="8">
    <source>
        <dbReference type="SAM" id="MobiDB-lite"/>
    </source>
</evidence>
<dbReference type="GO" id="GO:0003677">
    <property type="term" value="F:DNA binding"/>
    <property type="evidence" value="ECO:0007669"/>
    <property type="project" value="UniProtKB-KW"/>
</dbReference>
<evidence type="ECO:0000256" key="7">
    <source>
        <dbReference type="SAM" id="Coils"/>
    </source>
</evidence>
<reference evidence="10" key="1">
    <citation type="submission" date="2023-07" db="EMBL/GenBank/DDBJ databases">
        <title>A chromosome-level genome assembly of Lolium multiflorum.</title>
        <authorList>
            <person name="Chen Y."/>
            <person name="Copetti D."/>
            <person name="Kolliker R."/>
            <person name="Studer B."/>
        </authorList>
    </citation>
    <scope>NUCLEOTIDE SEQUENCE</scope>
    <source>
        <strain evidence="10">02402/16</strain>
        <tissue evidence="10">Leaf</tissue>
    </source>
</reference>
<organism evidence="10 11">
    <name type="scientific">Lolium multiflorum</name>
    <name type="common">Italian ryegrass</name>
    <name type="synonym">Lolium perenne subsp. multiflorum</name>
    <dbReference type="NCBI Taxonomy" id="4521"/>
    <lineage>
        <taxon>Eukaryota</taxon>
        <taxon>Viridiplantae</taxon>
        <taxon>Streptophyta</taxon>
        <taxon>Embryophyta</taxon>
        <taxon>Tracheophyta</taxon>
        <taxon>Spermatophyta</taxon>
        <taxon>Magnoliopsida</taxon>
        <taxon>Liliopsida</taxon>
        <taxon>Poales</taxon>
        <taxon>Poaceae</taxon>
        <taxon>BOP clade</taxon>
        <taxon>Pooideae</taxon>
        <taxon>Poodae</taxon>
        <taxon>Poeae</taxon>
        <taxon>Poeae Chloroplast Group 2 (Poeae type)</taxon>
        <taxon>Loliodinae</taxon>
        <taxon>Loliinae</taxon>
        <taxon>Lolium</taxon>
    </lineage>
</organism>
<sequence length="816" mass="92078">MDAAAAAAVSTLSALAVFVSTVHNGAVRSAHGYKVVGRREWERWVEREFAFSPTACREVPLPFGAPRILPTDWRGRPVYREGQLVGPWRCILAFDSVAGVAPPPTLPPLLSPSGNARLICCVPSLYNDLLKLFPFQKLQKVPEPIRCDSDKPKIPVDTKHATIPKKVLIQRDSDKQKTPLDAKDNIISNNKVQAEPIQCDSGEQKPPLDTKDTICKKVQQPGPYSDEQGTPLDTKDGIIPKKVHPELIQCDSDEQKTPLDTKDNIISKKAVHTELVQCDTEDPKTPLDRKDTISKMVHSELIQCDADEQKVPLDIKDGIPTIKVQQPGSDSHRLPRIGQELPTPIQKQRRAQREYIASLTLGDIAQYFHLPIREASRTLRIGLSILKKKCRQYGIPRWPHRKIKSLDSLIQDLEYVLNDTEKDGGEQEEHTEKEEEKDDAMRSLAKRKRQLETEMATIHQKPTLDLMNETKQFRQFMDAAAAAFSTLSALAVFASTVHHGAVRSVHGYRVVGKGGSGGWERWVEREFVFSPTWCREVPVPAAAPRILPAQWRGRPAYREGQMVGAWRCILAFDSVADVKPPPTPPPVLSPFRNPGLVCAASLYNDLQKVFQFQNFEKVPDLIQCDSEEKLTSSDAKGKTSDEVDDSGSDSDEDPQSGEGLPAPAKRQRRANRKHIASITLVDIAQYFHLPIREASRTLKIGVSILKRKCRQYGIPRWPHRKIKSLDSLISDLEYVIDDTERDEVQQEKQKKKEEEKQDAIRALAKRKRLLETEKETIQQKPALDLMAETKLFREDVFKRRYRAKSVVTNEIFLSEA</sequence>
<feature type="coiled-coil region" evidence="7">
    <location>
        <begin position="736"/>
        <end position="780"/>
    </location>
</feature>
<comment type="function">
    <text evidence="1">Putative transcription factor.</text>
</comment>
<protein>
    <recommendedName>
        <fullName evidence="9">RWP-RK domain-containing protein</fullName>
    </recommendedName>
</protein>
<dbReference type="Proteomes" id="UP001231189">
    <property type="component" value="Unassembled WGS sequence"/>
</dbReference>
<comment type="caution">
    <text evidence="10">The sequence shown here is derived from an EMBL/GenBank/DDBJ whole genome shotgun (WGS) entry which is preliminary data.</text>
</comment>
<keyword evidence="6" id="KW-0539">Nucleus</keyword>
<feature type="region of interest" description="Disordered" evidence="8">
    <location>
        <begin position="629"/>
        <end position="671"/>
    </location>
</feature>
<feature type="region of interest" description="Disordered" evidence="8">
    <location>
        <begin position="420"/>
        <end position="442"/>
    </location>
</feature>
<dbReference type="PROSITE" id="PS51519">
    <property type="entry name" value="RWP_RK"/>
    <property type="match status" value="2"/>
</dbReference>
<feature type="compositionally biased region" description="Acidic residues" evidence="8">
    <location>
        <begin position="642"/>
        <end position="655"/>
    </location>
</feature>
<accession>A0AAD8TN92</accession>
<evidence type="ECO:0000256" key="2">
    <source>
        <dbReference type="ARBA" id="ARBA00023015"/>
    </source>
</evidence>
<dbReference type="AlphaFoldDB" id="A0AAD8TN92"/>
<keyword evidence="4" id="KW-0238">DNA-binding</keyword>
<dbReference type="PANTHER" id="PTHR46373:SF12">
    <property type="entry name" value="PROTEIN RKD5"/>
    <property type="match status" value="1"/>
</dbReference>
<evidence type="ECO:0000256" key="4">
    <source>
        <dbReference type="ARBA" id="ARBA00023125"/>
    </source>
</evidence>
<keyword evidence="3 7" id="KW-0175">Coiled coil</keyword>
<evidence type="ECO:0000256" key="3">
    <source>
        <dbReference type="ARBA" id="ARBA00023054"/>
    </source>
</evidence>
<evidence type="ECO:0000256" key="1">
    <source>
        <dbReference type="ARBA" id="ARBA00004049"/>
    </source>
</evidence>
<dbReference type="Pfam" id="PF02042">
    <property type="entry name" value="RWP-RK"/>
    <property type="match status" value="2"/>
</dbReference>
<dbReference type="EMBL" id="JAUUTY010000002">
    <property type="protein sequence ID" value="KAK1684728.1"/>
    <property type="molecule type" value="Genomic_DNA"/>
</dbReference>
<keyword evidence="5" id="KW-0804">Transcription</keyword>
<dbReference type="GO" id="GO:0003700">
    <property type="term" value="F:DNA-binding transcription factor activity"/>
    <property type="evidence" value="ECO:0007669"/>
    <property type="project" value="InterPro"/>
</dbReference>
<evidence type="ECO:0000313" key="10">
    <source>
        <dbReference type="EMBL" id="KAK1684728.1"/>
    </source>
</evidence>
<evidence type="ECO:0000256" key="5">
    <source>
        <dbReference type="ARBA" id="ARBA00023163"/>
    </source>
</evidence>
<evidence type="ECO:0000313" key="11">
    <source>
        <dbReference type="Proteomes" id="UP001231189"/>
    </source>
</evidence>
<keyword evidence="2" id="KW-0805">Transcription regulation</keyword>
<keyword evidence="11" id="KW-1185">Reference proteome</keyword>
<evidence type="ECO:0000256" key="6">
    <source>
        <dbReference type="ARBA" id="ARBA00023242"/>
    </source>
</evidence>